<name>A0A497EQM6_9CREN</name>
<feature type="domain" description="CBS" evidence="4">
    <location>
        <begin position="70"/>
        <end position="126"/>
    </location>
</feature>
<accession>A0A497EQM6</accession>
<dbReference type="Gene3D" id="3.10.580.10">
    <property type="entry name" value="CBS-domain"/>
    <property type="match status" value="1"/>
</dbReference>
<evidence type="ECO:0008006" key="9">
    <source>
        <dbReference type="Google" id="ProtNLM"/>
    </source>
</evidence>
<sequence>MSLPTPEELRQMRKKAGLTQKELAKRAGVSQSLIARIEAGTVDPRLSTLKRIIQAINSVSREKPTAGSIMHSPIIYVSPKDPVKKAVDLMWRYGISQLPVIEDDRVCGSVREETIMKHLVSSKTQSILENPVESVMENPFPMVSPSTGIDEVAKILLTGQPAVLVAEHGKPIGIITKIDIIAKGTEAK</sequence>
<dbReference type="CDD" id="cd00093">
    <property type="entry name" value="HTH_XRE"/>
    <property type="match status" value="1"/>
</dbReference>
<dbReference type="PANTHER" id="PTHR43080">
    <property type="entry name" value="CBS DOMAIN-CONTAINING PROTEIN CBSX3, MITOCHONDRIAL"/>
    <property type="match status" value="1"/>
</dbReference>
<dbReference type="InterPro" id="IPR046342">
    <property type="entry name" value="CBS_dom_sf"/>
</dbReference>
<dbReference type="Proteomes" id="UP000278475">
    <property type="component" value="Unassembled WGS sequence"/>
</dbReference>
<dbReference type="PROSITE" id="PS50943">
    <property type="entry name" value="HTH_CROC1"/>
    <property type="match status" value="1"/>
</dbReference>
<evidence type="ECO:0000313" key="6">
    <source>
        <dbReference type="EMBL" id="RLE52718.1"/>
    </source>
</evidence>
<evidence type="ECO:0000313" key="8">
    <source>
        <dbReference type="Proteomes" id="UP000278475"/>
    </source>
</evidence>
<dbReference type="SUPFAM" id="SSF47413">
    <property type="entry name" value="lambda repressor-like DNA-binding domains"/>
    <property type="match status" value="1"/>
</dbReference>
<dbReference type="SUPFAM" id="SSF54631">
    <property type="entry name" value="CBS-domain pair"/>
    <property type="match status" value="1"/>
</dbReference>
<dbReference type="Proteomes" id="UP000272051">
    <property type="component" value="Unassembled WGS sequence"/>
</dbReference>
<feature type="domain" description="CBS" evidence="4">
    <location>
        <begin position="136"/>
        <end position="188"/>
    </location>
</feature>
<evidence type="ECO:0000259" key="4">
    <source>
        <dbReference type="PROSITE" id="PS51371"/>
    </source>
</evidence>
<feature type="domain" description="HTH cro/C1-type" evidence="3">
    <location>
        <begin position="9"/>
        <end position="57"/>
    </location>
</feature>
<dbReference type="InterPro" id="IPR051257">
    <property type="entry name" value="Diverse_CBS-Domain"/>
</dbReference>
<dbReference type="PROSITE" id="PS51371">
    <property type="entry name" value="CBS"/>
    <property type="match status" value="2"/>
</dbReference>
<dbReference type="EMBL" id="QMQX01000039">
    <property type="protein sequence ID" value="RLE52718.1"/>
    <property type="molecule type" value="Genomic_DNA"/>
</dbReference>
<reference evidence="7 8" key="1">
    <citation type="submission" date="2018-06" db="EMBL/GenBank/DDBJ databases">
        <title>Extensive metabolic versatility and redundancy in microbially diverse, dynamic hydrothermal sediments.</title>
        <authorList>
            <person name="Dombrowski N."/>
            <person name="Teske A."/>
            <person name="Baker B.J."/>
        </authorList>
    </citation>
    <scope>NUCLEOTIDE SEQUENCE [LARGE SCALE GENOMIC DNA]</scope>
    <source>
        <strain evidence="6">B34_G17</strain>
        <strain evidence="5">B66_G16</strain>
    </source>
</reference>
<dbReference type="PIRSF" id="PIRSF037253">
    <property type="entry name" value="HTH_CBS_prd"/>
    <property type="match status" value="1"/>
</dbReference>
<dbReference type="Pfam" id="PF00571">
    <property type="entry name" value="CBS"/>
    <property type="match status" value="2"/>
</dbReference>
<dbReference type="InterPro" id="IPR001387">
    <property type="entry name" value="Cro/C1-type_HTH"/>
</dbReference>
<evidence type="ECO:0000313" key="7">
    <source>
        <dbReference type="Proteomes" id="UP000272051"/>
    </source>
</evidence>
<evidence type="ECO:0000256" key="2">
    <source>
        <dbReference type="PROSITE-ProRule" id="PRU00703"/>
    </source>
</evidence>
<proteinExistence type="predicted"/>
<dbReference type="InterPro" id="IPR017158">
    <property type="entry name" value="Tscrpt-reg_CBS-contain_prd"/>
</dbReference>
<dbReference type="PANTHER" id="PTHR43080:SF4">
    <property type="entry name" value="CRO-LIKE PROTEIN"/>
    <property type="match status" value="1"/>
</dbReference>
<dbReference type="InterPro" id="IPR010982">
    <property type="entry name" value="Lambda_DNA-bd_dom_sf"/>
</dbReference>
<protein>
    <recommendedName>
        <fullName evidence="9">Transcriptional regulator</fullName>
    </recommendedName>
</protein>
<keyword evidence="1 2" id="KW-0129">CBS domain</keyword>
<evidence type="ECO:0000259" key="3">
    <source>
        <dbReference type="PROSITE" id="PS50943"/>
    </source>
</evidence>
<dbReference type="SMART" id="SM00116">
    <property type="entry name" value="CBS"/>
    <property type="match status" value="2"/>
</dbReference>
<dbReference type="Gene3D" id="1.10.260.40">
    <property type="entry name" value="lambda repressor-like DNA-binding domains"/>
    <property type="match status" value="1"/>
</dbReference>
<comment type="caution">
    <text evidence="5">The sequence shown here is derived from an EMBL/GenBank/DDBJ whole genome shotgun (WGS) entry which is preliminary data.</text>
</comment>
<dbReference type="Pfam" id="PF01381">
    <property type="entry name" value="HTH_3"/>
    <property type="match status" value="1"/>
</dbReference>
<dbReference type="InterPro" id="IPR000644">
    <property type="entry name" value="CBS_dom"/>
</dbReference>
<dbReference type="SMART" id="SM00530">
    <property type="entry name" value="HTH_XRE"/>
    <property type="match status" value="1"/>
</dbReference>
<evidence type="ECO:0000256" key="1">
    <source>
        <dbReference type="ARBA" id="ARBA00023122"/>
    </source>
</evidence>
<dbReference type="GO" id="GO:0003677">
    <property type="term" value="F:DNA binding"/>
    <property type="evidence" value="ECO:0007669"/>
    <property type="project" value="InterPro"/>
</dbReference>
<gene>
    <name evidence="5" type="ORF">DRJ31_06060</name>
    <name evidence="6" type="ORF">DRJ33_03000</name>
</gene>
<dbReference type="AlphaFoldDB" id="A0A497EQM6"/>
<dbReference type="EMBL" id="QMQV01000051">
    <property type="protein sequence ID" value="RLE49000.1"/>
    <property type="molecule type" value="Genomic_DNA"/>
</dbReference>
<organism evidence="5 8">
    <name type="scientific">Thermoproteota archaeon</name>
    <dbReference type="NCBI Taxonomy" id="2056631"/>
    <lineage>
        <taxon>Archaea</taxon>
        <taxon>Thermoproteota</taxon>
    </lineage>
</organism>
<evidence type="ECO:0000313" key="5">
    <source>
        <dbReference type="EMBL" id="RLE49000.1"/>
    </source>
</evidence>